<gene>
    <name evidence="1" type="ORF">SAMN05444371_0674</name>
</gene>
<dbReference type="AlphaFoldDB" id="A0A1M6NV80"/>
<name>A0A1M6NV80_9FLAO</name>
<dbReference type="STRING" id="216903.SAMN05444371_0674"/>
<dbReference type="EMBL" id="FRAM01000001">
    <property type="protein sequence ID" value="SHJ99613.1"/>
    <property type="molecule type" value="Genomic_DNA"/>
</dbReference>
<dbReference type="Proteomes" id="UP000184498">
    <property type="component" value="Unassembled WGS sequence"/>
</dbReference>
<sequence length="222" mass="25860">MSQEFKKLNLILFLLFSATVYSQKSTLEMKVIGKIVDDKLKIELKNISEDTLIVLGNLYLDSRVYLGLKKSGLDYTYIKDCKEENTVITTQMAQRPHNFGEFDEKVIILAPNTSQDITVWFVGGERVCRNFEKNKLKITYKVELNDDFSKIYETEKSNFSKKINDFEKQFSTLKSKSSENDLNKLSNLIDDLIRRKKIIEGFENLKKMASQNIEAETEYIQF</sequence>
<proteinExistence type="predicted"/>
<accession>A0A1M6NV80</accession>
<evidence type="ECO:0000313" key="1">
    <source>
        <dbReference type="EMBL" id="SHJ99613.1"/>
    </source>
</evidence>
<evidence type="ECO:0000313" key="2">
    <source>
        <dbReference type="Proteomes" id="UP000184498"/>
    </source>
</evidence>
<dbReference type="OrthoDB" id="9930764at2"/>
<organism evidence="1 2">
    <name type="scientific">Epilithonimonas mollis</name>
    <dbReference type="NCBI Taxonomy" id="216903"/>
    <lineage>
        <taxon>Bacteria</taxon>
        <taxon>Pseudomonadati</taxon>
        <taxon>Bacteroidota</taxon>
        <taxon>Flavobacteriia</taxon>
        <taxon>Flavobacteriales</taxon>
        <taxon>Weeksellaceae</taxon>
        <taxon>Chryseobacterium group</taxon>
        <taxon>Epilithonimonas</taxon>
    </lineage>
</organism>
<dbReference type="RefSeq" id="WP_072996414.1">
    <property type="nucleotide sequence ID" value="NZ_FRAM01000001.1"/>
</dbReference>
<reference evidence="2" key="1">
    <citation type="submission" date="2016-11" db="EMBL/GenBank/DDBJ databases">
        <authorList>
            <person name="Varghese N."/>
            <person name="Submissions S."/>
        </authorList>
    </citation>
    <scope>NUCLEOTIDE SEQUENCE [LARGE SCALE GENOMIC DNA]</scope>
    <source>
        <strain evidence="2">DSM 18016</strain>
    </source>
</reference>
<dbReference type="InterPro" id="IPR010916">
    <property type="entry name" value="TonB_box_CS"/>
</dbReference>
<protein>
    <submittedName>
        <fullName evidence="1">Uncharacterized protein</fullName>
    </submittedName>
</protein>
<dbReference type="PROSITE" id="PS00430">
    <property type="entry name" value="TONB_DEPENDENT_REC_1"/>
    <property type="match status" value="1"/>
</dbReference>
<keyword evidence="2" id="KW-1185">Reference proteome</keyword>